<evidence type="ECO:0000256" key="1">
    <source>
        <dbReference type="SAM" id="MobiDB-lite"/>
    </source>
</evidence>
<organism evidence="3 4">
    <name type="scientific">Bifidobacterium miconis</name>
    <dbReference type="NCBI Taxonomy" id="2834435"/>
    <lineage>
        <taxon>Bacteria</taxon>
        <taxon>Bacillati</taxon>
        <taxon>Actinomycetota</taxon>
        <taxon>Actinomycetes</taxon>
        <taxon>Bifidobacteriales</taxon>
        <taxon>Bifidobacteriaceae</taxon>
        <taxon>Bifidobacterium</taxon>
    </lineage>
</organism>
<dbReference type="Proteomes" id="UP000700815">
    <property type="component" value="Unassembled WGS sequence"/>
</dbReference>
<keyword evidence="4" id="KW-1185">Reference proteome</keyword>
<feature type="transmembrane region" description="Helical" evidence="2">
    <location>
        <begin position="170"/>
        <end position="203"/>
    </location>
</feature>
<accession>A0ABS6WE30</accession>
<evidence type="ECO:0000313" key="4">
    <source>
        <dbReference type="Proteomes" id="UP000700815"/>
    </source>
</evidence>
<feature type="compositionally biased region" description="Basic and acidic residues" evidence="1">
    <location>
        <begin position="465"/>
        <end position="475"/>
    </location>
</feature>
<proteinExistence type="predicted"/>
<feature type="transmembrane region" description="Helical" evidence="2">
    <location>
        <begin position="58"/>
        <end position="79"/>
    </location>
</feature>
<keyword evidence="2" id="KW-1133">Transmembrane helix</keyword>
<dbReference type="EMBL" id="JAHBBH010000004">
    <property type="protein sequence ID" value="MBW3091864.1"/>
    <property type="molecule type" value="Genomic_DNA"/>
</dbReference>
<evidence type="ECO:0008006" key="5">
    <source>
        <dbReference type="Google" id="ProtNLM"/>
    </source>
</evidence>
<keyword evidence="2" id="KW-0472">Membrane</keyword>
<sequence length="511" mass="54132">MSGIPSANEHGGNGVDHNVNGIGRNAAHQTMPPHAASVAGRLLRVSRQLASRYDERRWTTAFAALFGAYLLLGSIVGHMARYVPMTWGSAVIAAVCVAACLLLPALPTVGAGVLALAWSATPLVGTMDGVNGQAGNAIGWNTVAMIGANGIVAGGGPIAAIMLPPNLEYAALFAVGAAVFRVGLRCLPVPLVAIVVHACGSFVVNARAGMFAEPYAGVDFDGVGELTSTIIRFAVAAVAGYALREQMRRQATESALERNRLLLERSRMRETMATGLHDDVSNRLAFLLMVMDRHTDNGEPIGGDELRLMRDAAQEAYDTTRGMIRELGRPTTPARPAQELRTTENMTGYRWIGLIGDRLRVHDARLSESGFDGAGLPPTTETAPPAVARSVLAETLAFIDECYANIVRHADPNSPYIVAVNATAARIVVSCSDTVRADASDEPTRPIAAHDAADHHGNIQTSNNDGRHNHAEHDGTGLARHRALIERLGGTLTASADGDAWQCEAIIPYRA</sequence>
<keyword evidence="2" id="KW-0812">Transmembrane</keyword>
<dbReference type="RefSeq" id="WP_219057967.1">
    <property type="nucleotide sequence ID" value="NZ_JAHBBH010000004.1"/>
</dbReference>
<evidence type="ECO:0000313" key="3">
    <source>
        <dbReference type="EMBL" id="MBW3091864.1"/>
    </source>
</evidence>
<gene>
    <name evidence="3" type="ORF">KIH79_02630</name>
</gene>
<comment type="caution">
    <text evidence="3">The sequence shown here is derived from an EMBL/GenBank/DDBJ whole genome shotgun (WGS) entry which is preliminary data.</text>
</comment>
<name>A0ABS6WE30_9BIFI</name>
<protein>
    <recommendedName>
        <fullName evidence="5">Histidine kinase</fullName>
    </recommendedName>
</protein>
<feature type="transmembrane region" description="Helical" evidence="2">
    <location>
        <begin position="223"/>
        <end position="243"/>
    </location>
</feature>
<feature type="region of interest" description="Disordered" evidence="1">
    <location>
        <begin position="1"/>
        <end position="26"/>
    </location>
</feature>
<reference evidence="3 4" key="1">
    <citation type="submission" date="2021-05" db="EMBL/GenBank/DDBJ databases">
        <title>Phylogenetic classification of ten novel species belonging to the genus Bifidobacterium comprising B. colchicus sp. nov., B. abeli sp. nov., B. bicoloris sp. nov., B. guerezis sp. nov., B. rosaliae sp. nov., B. santillanensis sp. nov., B. argentati sp. nov., B. amazzoni sp. nov., B. pluviali sp. nov., and B. pinnaculum sp. nov.</title>
        <authorList>
            <person name="Lugli G.A."/>
            <person name="Ruiz Garcia L."/>
            <person name="Margolles A."/>
            <person name="Ventura M."/>
        </authorList>
    </citation>
    <scope>NUCLEOTIDE SEQUENCE [LARGE SCALE GENOMIC DNA]</scope>
    <source>
        <strain evidence="3 4">82T10</strain>
    </source>
</reference>
<feature type="region of interest" description="Disordered" evidence="1">
    <location>
        <begin position="455"/>
        <end position="476"/>
    </location>
</feature>
<feature type="transmembrane region" description="Helical" evidence="2">
    <location>
        <begin position="138"/>
        <end position="163"/>
    </location>
</feature>
<evidence type="ECO:0000256" key="2">
    <source>
        <dbReference type="SAM" id="Phobius"/>
    </source>
</evidence>
<feature type="transmembrane region" description="Helical" evidence="2">
    <location>
        <begin position="91"/>
        <end position="118"/>
    </location>
</feature>